<evidence type="ECO:0000259" key="2">
    <source>
        <dbReference type="Pfam" id="PF00582"/>
    </source>
</evidence>
<evidence type="ECO:0000313" key="4">
    <source>
        <dbReference type="Proteomes" id="UP001225596"/>
    </source>
</evidence>
<dbReference type="EMBL" id="JAUYVH010000005">
    <property type="protein sequence ID" value="MDQ9170713.1"/>
    <property type="molecule type" value="Genomic_DNA"/>
</dbReference>
<dbReference type="RefSeq" id="WP_338436651.1">
    <property type="nucleotide sequence ID" value="NZ_JAUYVH010000005.1"/>
</dbReference>
<proteinExistence type="inferred from homology"/>
<keyword evidence="4" id="KW-1185">Reference proteome</keyword>
<evidence type="ECO:0000313" key="3">
    <source>
        <dbReference type="EMBL" id="MDQ9170713.1"/>
    </source>
</evidence>
<protein>
    <submittedName>
        <fullName evidence="3">Universal stress protein</fullName>
    </submittedName>
</protein>
<dbReference type="Proteomes" id="UP001225596">
    <property type="component" value="Unassembled WGS sequence"/>
</dbReference>
<dbReference type="Pfam" id="PF00582">
    <property type="entry name" value="Usp"/>
    <property type="match status" value="1"/>
</dbReference>
<dbReference type="PANTHER" id="PTHR46268:SF15">
    <property type="entry name" value="UNIVERSAL STRESS PROTEIN HP_0031"/>
    <property type="match status" value="1"/>
</dbReference>
<gene>
    <name evidence="3" type="ORF">Q8A64_09865</name>
</gene>
<dbReference type="PRINTS" id="PR01438">
    <property type="entry name" value="UNVRSLSTRESS"/>
</dbReference>
<reference evidence="3 4" key="1">
    <citation type="submission" date="2023-08" db="EMBL/GenBank/DDBJ databases">
        <title>Oxalobacteraceae gen .nov., isolated from river sludge outside the plant.</title>
        <authorList>
            <person name="Zhao S.Y."/>
        </authorList>
    </citation>
    <scope>NUCLEOTIDE SEQUENCE [LARGE SCALE GENOMIC DNA]</scope>
    <source>
        <strain evidence="3 4">R-40</strain>
    </source>
</reference>
<dbReference type="InterPro" id="IPR006016">
    <property type="entry name" value="UspA"/>
</dbReference>
<dbReference type="SUPFAM" id="SSF52402">
    <property type="entry name" value="Adenine nucleotide alpha hydrolases-like"/>
    <property type="match status" value="1"/>
</dbReference>
<dbReference type="InterPro" id="IPR014729">
    <property type="entry name" value="Rossmann-like_a/b/a_fold"/>
</dbReference>
<dbReference type="PANTHER" id="PTHR46268">
    <property type="entry name" value="STRESS RESPONSE PROTEIN NHAX"/>
    <property type="match status" value="1"/>
</dbReference>
<organism evidence="3 4">
    <name type="scientific">Keguizhuia sedimenti</name>
    <dbReference type="NCBI Taxonomy" id="3064264"/>
    <lineage>
        <taxon>Bacteria</taxon>
        <taxon>Pseudomonadati</taxon>
        <taxon>Pseudomonadota</taxon>
        <taxon>Betaproteobacteria</taxon>
        <taxon>Burkholderiales</taxon>
        <taxon>Oxalobacteraceae</taxon>
        <taxon>Keguizhuia</taxon>
    </lineage>
</organism>
<sequence length="68" mass="7457">MRVVHGDPNQHIIAMEQEYDIDLIVVGKHGTNVTEELLLGSVTKHVLTEAQADVMVIADPRPSELDAP</sequence>
<name>A0ABU1BNX4_9BURK</name>
<dbReference type="CDD" id="cd00293">
    <property type="entry name" value="USP-like"/>
    <property type="match status" value="1"/>
</dbReference>
<feature type="domain" description="UspA" evidence="2">
    <location>
        <begin position="2"/>
        <end position="57"/>
    </location>
</feature>
<dbReference type="InterPro" id="IPR006015">
    <property type="entry name" value="Universal_stress_UspA"/>
</dbReference>
<dbReference type="Gene3D" id="3.40.50.620">
    <property type="entry name" value="HUPs"/>
    <property type="match status" value="1"/>
</dbReference>
<comment type="similarity">
    <text evidence="1">Belongs to the universal stress protein A family.</text>
</comment>
<accession>A0ABU1BNX4</accession>
<evidence type="ECO:0000256" key="1">
    <source>
        <dbReference type="ARBA" id="ARBA00008791"/>
    </source>
</evidence>
<comment type="caution">
    <text evidence="3">The sequence shown here is derived from an EMBL/GenBank/DDBJ whole genome shotgun (WGS) entry which is preliminary data.</text>
</comment>